<organism evidence="2">
    <name type="scientific">viral metagenome</name>
    <dbReference type="NCBI Taxonomy" id="1070528"/>
    <lineage>
        <taxon>unclassified sequences</taxon>
        <taxon>metagenomes</taxon>
        <taxon>organismal metagenomes</taxon>
    </lineage>
</organism>
<reference evidence="2" key="1">
    <citation type="journal article" date="2020" name="Nature">
        <title>Giant virus diversity and host interactions through global metagenomics.</title>
        <authorList>
            <person name="Schulz F."/>
            <person name="Roux S."/>
            <person name="Paez-Espino D."/>
            <person name="Jungbluth S."/>
            <person name="Walsh D.A."/>
            <person name="Denef V.J."/>
            <person name="McMahon K.D."/>
            <person name="Konstantinidis K.T."/>
            <person name="Eloe-Fadrosh E.A."/>
            <person name="Kyrpides N.C."/>
            <person name="Woyke T."/>
        </authorList>
    </citation>
    <scope>NUCLEOTIDE SEQUENCE</scope>
    <source>
        <strain evidence="2">GVMAG-M-3300009182-78</strain>
    </source>
</reference>
<dbReference type="EMBL" id="MN739043">
    <property type="protein sequence ID" value="QHS85443.1"/>
    <property type="molecule type" value="Genomic_DNA"/>
</dbReference>
<evidence type="ECO:0000256" key="1">
    <source>
        <dbReference type="SAM" id="Coils"/>
    </source>
</evidence>
<accession>A0A6C0B1V1</accession>
<proteinExistence type="predicted"/>
<sequence length="190" mass="22534">MSAISNILSSLLCQPYLRENDNKWAFQIERDKNPPIFIQLYGHESLAELHSKIRNTLHPHANNIIIERAKRRLQDFEGPTESTSHFVDLFVVNTNSHKKKQDQDVLSIPNNSFTTIIEFIENNKDFFPKKKVYDFYGNSRLQYRLYVIEKEIEREKEEQEQIEQEEEIEQEEQIECIDIIPDTTDEFASL</sequence>
<feature type="coiled-coil region" evidence="1">
    <location>
        <begin position="145"/>
        <end position="175"/>
    </location>
</feature>
<evidence type="ECO:0000313" key="2">
    <source>
        <dbReference type="EMBL" id="QHS85443.1"/>
    </source>
</evidence>
<dbReference type="AlphaFoldDB" id="A0A6C0B1V1"/>
<protein>
    <submittedName>
        <fullName evidence="2">Uncharacterized protein</fullName>
    </submittedName>
</protein>
<keyword evidence="1" id="KW-0175">Coiled coil</keyword>
<name>A0A6C0B1V1_9ZZZZ</name>